<feature type="compositionally biased region" description="Low complexity" evidence="1">
    <location>
        <begin position="172"/>
        <end position="189"/>
    </location>
</feature>
<evidence type="ECO:0000313" key="2">
    <source>
        <dbReference type="EMBL" id="CAD8061361.1"/>
    </source>
</evidence>
<comment type="caution">
    <text evidence="2">The sequence shown here is derived from an EMBL/GenBank/DDBJ whole genome shotgun (WGS) entry which is preliminary data.</text>
</comment>
<keyword evidence="3" id="KW-1185">Reference proteome</keyword>
<accession>A0A8S1L3G3</accession>
<name>A0A8S1L3G3_PARPR</name>
<dbReference type="AlphaFoldDB" id="A0A8S1L3G3"/>
<dbReference type="OMA" id="ENWELFI"/>
<feature type="region of interest" description="Disordered" evidence="1">
    <location>
        <begin position="170"/>
        <end position="189"/>
    </location>
</feature>
<protein>
    <submittedName>
        <fullName evidence="2">Uncharacterized protein</fullName>
    </submittedName>
</protein>
<gene>
    <name evidence="2" type="ORF">PPRIM_AZ9-3.1.T0310270</name>
</gene>
<dbReference type="EMBL" id="CAJJDM010000030">
    <property type="protein sequence ID" value="CAD8061361.1"/>
    <property type="molecule type" value="Genomic_DNA"/>
</dbReference>
<evidence type="ECO:0000256" key="1">
    <source>
        <dbReference type="SAM" id="MobiDB-lite"/>
    </source>
</evidence>
<proteinExistence type="predicted"/>
<sequence length="347" mass="40447">MFRTNKSSTVPTRTKEKSTILAPCINCEEFIPFDKIDLHAQICTQVSNKVLKYSQSTVFFEENDFKLSKLKANLQNKSYKHTQRLCRICELVTQINTIGCVEEASLKEFEKELLNLSQEPSQSINQSLYIERLHSLVLQRMSIIQNQLNLKAIRPTQSQQNFYPQQNTTFISKNSKNSTGSTQTTSNNNLQNLIQNKLESSDKFNRLNKLNQCQSPDPRMTYITKFSQNSPISQYGLTQQQQKSEILTHISEQYAESIDEQSNPKTFAQRCFYSKVLNLKLNYPQSNPAQKIPVSVLWKQVEKQKIKPENWELFIKECLDKPFQYLDPQKMNTQFNHSSQMKFKKQL</sequence>
<organism evidence="2 3">
    <name type="scientific">Paramecium primaurelia</name>
    <dbReference type="NCBI Taxonomy" id="5886"/>
    <lineage>
        <taxon>Eukaryota</taxon>
        <taxon>Sar</taxon>
        <taxon>Alveolata</taxon>
        <taxon>Ciliophora</taxon>
        <taxon>Intramacronucleata</taxon>
        <taxon>Oligohymenophorea</taxon>
        <taxon>Peniculida</taxon>
        <taxon>Parameciidae</taxon>
        <taxon>Paramecium</taxon>
    </lineage>
</organism>
<evidence type="ECO:0000313" key="3">
    <source>
        <dbReference type="Proteomes" id="UP000688137"/>
    </source>
</evidence>
<dbReference type="Proteomes" id="UP000688137">
    <property type="component" value="Unassembled WGS sequence"/>
</dbReference>
<reference evidence="2" key="1">
    <citation type="submission" date="2021-01" db="EMBL/GenBank/DDBJ databases">
        <authorList>
            <consortium name="Genoscope - CEA"/>
            <person name="William W."/>
        </authorList>
    </citation>
    <scope>NUCLEOTIDE SEQUENCE</scope>
</reference>